<feature type="transmembrane region" description="Helical" evidence="2">
    <location>
        <begin position="177"/>
        <end position="198"/>
    </location>
</feature>
<accession>A0A085W6L9</accession>
<protein>
    <recommendedName>
        <fullName evidence="3">Protein-glutamine gamma-glutamyltransferase-like C-terminal domain-containing protein</fullName>
    </recommendedName>
</protein>
<dbReference type="InterPro" id="IPR025403">
    <property type="entry name" value="TgpA-like_C"/>
</dbReference>
<name>A0A085W6L9_9BACT</name>
<evidence type="ECO:0000313" key="5">
    <source>
        <dbReference type="Proteomes" id="UP000028725"/>
    </source>
</evidence>
<feature type="domain" description="Protein-glutamine gamma-glutamyltransferase-like C-terminal" evidence="3">
    <location>
        <begin position="545"/>
        <end position="612"/>
    </location>
</feature>
<reference evidence="4 5" key="1">
    <citation type="submission" date="2014-04" db="EMBL/GenBank/DDBJ databases">
        <title>Genome assembly of Hyalangium minutum DSM 14724.</title>
        <authorList>
            <person name="Sharma G."/>
            <person name="Subramanian S."/>
        </authorList>
    </citation>
    <scope>NUCLEOTIDE SEQUENCE [LARGE SCALE GENOMIC DNA]</scope>
    <source>
        <strain evidence="4 5">DSM 14724</strain>
    </source>
</reference>
<dbReference type="Proteomes" id="UP000028725">
    <property type="component" value="Unassembled WGS sequence"/>
</dbReference>
<sequence length="628" mass="68652">MAVSALELRPRGAVAILDAALRLCSRTTGVWALTLPGGALVTAALLHLADAATHRQPLALPALWMTLAWLARGVLQGATCHYLQELLLGQKEPAALSSLRAALGRLPSLFATTAFLLVFNTATLVFSLGLAFFLLSSHIVGYAVTMQGKGSPLRLYGLCSRMLGPARASATGVRMMLLVQALLLVNLHLAINVLFWLGRTLLGIDLTFAERFASIDNPSWWLFIVALTFTLFEPIKAATSTLLLVDGRVRQEGLDLLASVQQLPARKSPGSARSAALVFLCVLLGGTAARAQTEPQEEVVPRSELRQRLEAVTERCNAEGDGVEESLEATDSLSQAEAIKLQRLLRSVEQLANEDEDCTAAREKLQQGLTLARQTSELEQAPPDARAASAKAQDILSRPEFAQAPPPPEKEEQVKEESAPPEESGWWKDFKDWLKKMLKKLFEPDPDRKPPPRRADFAPSTGMSGANVIVVLGIALTVVVLAAVLIRALGRRQKEETAQLEVSTLDAKALANDELSALARPPEGWAHLADELAAKGEYREAVRSLYLALLSRLHREGAILYDSTLSNWDYLRHFKGRRDWLPPFRELTRRFDFAWYGNLPVGAQGYQDFRALTQPLLNAPAQLEAPGA</sequence>
<dbReference type="PATRIC" id="fig|394096.3.peg.7250"/>
<evidence type="ECO:0000256" key="2">
    <source>
        <dbReference type="SAM" id="Phobius"/>
    </source>
</evidence>
<keyword evidence="2" id="KW-1133">Transmembrane helix</keyword>
<gene>
    <name evidence="4" type="ORF">DB31_2925</name>
</gene>
<dbReference type="AlphaFoldDB" id="A0A085W6L9"/>
<dbReference type="Pfam" id="PF13559">
    <property type="entry name" value="DUF4129"/>
    <property type="match status" value="1"/>
</dbReference>
<evidence type="ECO:0000313" key="4">
    <source>
        <dbReference type="EMBL" id="KFE63332.1"/>
    </source>
</evidence>
<comment type="caution">
    <text evidence="4">The sequence shown here is derived from an EMBL/GenBank/DDBJ whole genome shotgun (WGS) entry which is preliminary data.</text>
</comment>
<feature type="transmembrane region" description="Helical" evidence="2">
    <location>
        <begin position="30"/>
        <end position="49"/>
    </location>
</feature>
<keyword evidence="2" id="KW-0812">Transmembrane</keyword>
<evidence type="ECO:0000259" key="3">
    <source>
        <dbReference type="Pfam" id="PF13559"/>
    </source>
</evidence>
<feature type="transmembrane region" description="Helical" evidence="2">
    <location>
        <begin position="468"/>
        <end position="489"/>
    </location>
</feature>
<dbReference type="RefSeq" id="WP_044196362.1">
    <property type="nucleotide sequence ID" value="NZ_JMCB01000018.1"/>
</dbReference>
<feature type="compositionally biased region" description="Basic and acidic residues" evidence="1">
    <location>
        <begin position="408"/>
        <end position="418"/>
    </location>
</feature>
<feature type="region of interest" description="Disordered" evidence="1">
    <location>
        <begin position="400"/>
        <end position="425"/>
    </location>
</feature>
<feature type="transmembrane region" description="Helical" evidence="2">
    <location>
        <begin position="125"/>
        <end position="144"/>
    </location>
</feature>
<proteinExistence type="predicted"/>
<dbReference type="EMBL" id="JMCB01000018">
    <property type="protein sequence ID" value="KFE63332.1"/>
    <property type="molecule type" value="Genomic_DNA"/>
</dbReference>
<organism evidence="4 5">
    <name type="scientific">Hyalangium minutum</name>
    <dbReference type="NCBI Taxonomy" id="394096"/>
    <lineage>
        <taxon>Bacteria</taxon>
        <taxon>Pseudomonadati</taxon>
        <taxon>Myxococcota</taxon>
        <taxon>Myxococcia</taxon>
        <taxon>Myxococcales</taxon>
        <taxon>Cystobacterineae</taxon>
        <taxon>Archangiaceae</taxon>
        <taxon>Hyalangium</taxon>
    </lineage>
</organism>
<evidence type="ECO:0000256" key="1">
    <source>
        <dbReference type="SAM" id="MobiDB-lite"/>
    </source>
</evidence>
<dbReference type="OrthoDB" id="5491447at2"/>
<dbReference type="STRING" id="394096.DB31_2925"/>
<keyword evidence="2" id="KW-0472">Membrane</keyword>
<keyword evidence="5" id="KW-1185">Reference proteome</keyword>